<keyword evidence="6 8" id="KW-0472">Membrane</keyword>
<keyword evidence="5 8" id="KW-1133">Transmembrane helix</keyword>
<evidence type="ECO:0000259" key="9">
    <source>
        <dbReference type="PROSITE" id="PS50866"/>
    </source>
</evidence>
<evidence type="ECO:0000313" key="10">
    <source>
        <dbReference type="Proteomes" id="UP000087171"/>
    </source>
</evidence>
<evidence type="ECO:0000256" key="2">
    <source>
        <dbReference type="ARBA" id="ARBA00007104"/>
    </source>
</evidence>
<sequence>MFGLNPKLSYLIFLVVVVVGLFSYSVQSMRFDLPSGKHRCMAENINKNTMAFGNYSIVNPNVGQPLPVNHTITVQVTTTGGKVQHHFAEGVQAGEFSFVARQSGDHIICFWVTADDPKATLSIEFIWRTGVVAKDWSNIAKKSKVDRVGFEVEMLTHTAELIKEEMISLRKLNEEMLAVNWITDTRMCHFIFLSFFITFSVAGLQLWHLKNFFEKKKFI</sequence>
<dbReference type="GeneID" id="101509564"/>
<feature type="domain" description="GOLD" evidence="9">
    <location>
        <begin position="38"/>
        <end position="154"/>
    </location>
</feature>
<dbReference type="Proteomes" id="UP000087171">
    <property type="component" value="Chromosome Ca2"/>
</dbReference>
<reference evidence="10" key="1">
    <citation type="journal article" date="2013" name="Nat. Biotechnol.">
        <title>Draft genome sequence of chickpea (Cicer arietinum) provides a resource for trait improvement.</title>
        <authorList>
            <person name="Varshney R.K."/>
            <person name="Song C."/>
            <person name="Saxena R.K."/>
            <person name="Azam S."/>
            <person name="Yu S."/>
            <person name="Sharpe A.G."/>
            <person name="Cannon S."/>
            <person name="Baek J."/>
            <person name="Rosen B.D."/>
            <person name="Tar'an B."/>
            <person name="Millan T."/>
            <person name="Zhang X."/>
            <person name="Ramsay L.D."/>
            <person name="Iwata A."/>
            <person name="Wang Y."/>
            <person name="Nelson W."/>
            <person name="Farmer A.D."/>
            <person name="Gaur P.M."/>
            <person name="Soderlund C."/>
            <person name="Penmetsa R.V."/>
            <person name="Xu C."/>
            <person name="Bharti A.K."/>
            <person name="He W."/>
            <person name="Winter P."/>
            <person name="Zhao S."/>
            <person name="Hane J.K."/>
            <person name="Carrasquilla-Garcia N."/>
            <person name="Condie J.A."/>
            <person name="Upadhyaya H.D."/>
            <person name="Luo M.C."/>
            <person name="Thudi M."/>
            <person name="Gowda C.L."/>
            <person name="Singh N.P."/>
            <person name="Lichtenzveig J."/>
            <person name="Gali K.K."/>
            <person name="Rubio J."/>
            <person name="Nadarajan N."/>
            <person name="Dolezel J."/>
            <person name="Bansal K.C."/>
            <person name="Xu X."/>
            <person name="Edwards D."/>
            <person name="Zhang G."/>
            <person name="Kahl G."/>
            <person name="Gil J."/>
            <person name="Singh K.B."/>
            <person name="Datta S.K."/>
            <person name="Jackson S.A."/>
            <person name="Wang J."/>
            <person name="Cook D.R."/>
        </authorList>
    </citation>
    <scope>NUCLEOTIDE SEQUENCE [LARGE SCALE GENOMIC DNA]</scope>
    <source>
        <strain evidence="10">cv. CDC Frontier</strain>
    </source>
</reference>
<dbReference type="Pfam" id="PF01105">
    <property type="entry name" value="EMP24_GP25L"/>
    <property type="match status" value="1"/>
</dbReference>
<organism evidence="10 11">
    <name type="scientific">Cicer arietinum</name>
    <name type="common">Chickpea</name>
    <name type="synonym">Garbanzo</name>
    <dbReference type="NCBI Taxonomy" id="3827"/>
    <lineage>
        <taxon>Eukaryota</taxon>
        <taxon>Viridiplantae</taxon>
        <taxon>Streptophyta</taxon>
        <taxon>Embryophyta</taxon>
        <taxon>Tracheophyta</taxon>
        <taxon>Spermatophyta</taxon>
        <taxon>Magnoliopsida</taxon>
        <taxon>eudicotyledons</taxon>
        <taxon>Gunneridae</taxon>
        <taxon>Pentapetalae</taxon>
        <taxon>rosids</taxon>
        <taxon>fabids</taxon>
        <taxon>Fabales</taxon>
        <taxon>Fabaceae</taxon>
        <taxon>Papilionoideae</taxon>
        <taxon>50 kb inversion clade</taxon>
        <taxon>NPAAA clade</taxon>
        <taxon>Hologalegina</taxon>
        <taxon>IRL clade</taxon>
        <taxon>Cicereae</taxon>
        <taxon>Cicer</taxon>
    </lineage>
</organism>
<dbReference type="PANTHER" id="PTHR22811">
    <property type="entry name" value="TRANSMEMBRANE EMP24 DOMAIN-CONTAINING PROTEIN"/>
    <property type="match status" value="1"/>
</dbReference>
<evidence type="ECO:0000256" key="8">
    <source>
        <dbReference type="SAM" id="Phobius"/>
    </source>
</evidence>
<accession>A0A1S2XJ22</accession>
<reference evidence="11" key="2">
    <citation type="submission" date="2025-08" db="UniProtKB">
        <authorList>
            <consortium name="RefSeq"/>
        </authorList>
    </citation>
    <scope>IDENTIFICATION</scope>
    <source>
        <tissue evidence="11">Etiolated seedlings</tissue>
    </source>
</reference>
<dbReference type="PaxDb" id="3827-XP_004490101.1"/>
<comment type="similarity">
    <text evidence="2 7">Belongs to the EMP24/GP25L family.</text>
</comment>
<evidence type="ECO:0000256" key="4">
    <source>
        <dbReference type="ARBA" id="ARBA00022729"/>
    </source>
</evidence>
<dbReference type="InterPro" id="IPR009038">
    <property type="entry name" value="GOLD_dom"/>
</dbReference>
<dbReference type="OrthoDB" id="1929172at2759"/>
<name>A0A1S2XJ22_CICAR</name>
<dbReference type="AlphaFoldDB" id="A0A1S2XJ22"/>
<evidence type="ECO:0000313" key="11">
    <source>
        <dbReference type="RefSeq" id="XP_004490101.1"/>
    </source>
</evidence>
<keyword evidence="4" id="KW-0732">Signal</keyword>
<keyword evidence="10" id="KW-1185">Reference proteome</keyword>
<gene>
    <name evidence="11" type="primary">LOC101509564</name>
</gene>
<dbReference type="STRING" id="3827.A0A1S2XJ22"/>
<evidence type="ECO:0000256" key="6">
    <source>
        <dbReference type="ARBA" id="ARBA00023136"/>
    </source>
</evidence>
<dbReference type="SMART" id="SM01190">
    <property type="entry name" value="EMP24_GP25L"/>
    <property type="match status" value="1"/>
</dbReference>
<evidence type="ECO:0000256" key="7">
    <source>
        <dbReference type="RuleBase" id="RU003827"/>
    </source>
</evidence>
<dbReference type="GO" id="GO:0016020">
    <property type="term" value="C:membrane"/>
    <property type="evidence" value="ECO:0007669"/>
    <property type="project" value="UniProtKB-SubCell"/>
</dbReference>
<proteinExistence type="inferred from homology"/>
<protein>
    <submittedName>
        <fullName evidence="11">Transmembrane emp24 domain-containing protein p24delta7-like</fullName>
    </submittedName>
</protein>
<dbReference type="eggNOG" id="KOG1691">
    <property type="taxonomic scope" value="Eukaryota"/>
</dbReference>
<comment type="subcellular location">
    <subcellularLocation>
        <location evidence="1 7">Membrane</location>
        <topology evidence="1 7">Single-pass type I membrane protein</topology>
    </subcellularLocation>
</comment>
<dbReference type="KEGG" id="cam:101509564"/>
<feature type="transmembrane region" description="Helical" evidence="8">
    <location>
        <begin position="190"/>
        <end position="209"/>
    </location>
</feature>
<dbReference type="InterPro" id="IPR015720">
    <property type="entry name" value="Emp24-like"/>
</dbReference>
<dbReference type="RefSeq" id="XP_004490101.1">
    <property type="nucleotide sequence ID" value="XM_004490044.3"/>
</dbReference>
<evidence type="ECO:0000256" key="3">
    <source>
        <dbReference type="ARBA" id="ARBA00022692"/>
    </source>
</evidence>
<keyword evidence="3 7" id="KW-0812">Transmembrane</keyword>
<dbReference type="PROSITE" id="PS50866">
    <property type="entry name" value="GOLD"/>
    <property type="match status" value="1"/>
</dbReference>
<evidence type="ECO:0000256" key="5">
    <source>
        <dbReference type="ARBA" id="ARBA00022989"/>
    </source>
</evidence>
<evidence type="ECO:0000256" key="1">
    <source>
        <dbReference type="ARBA" id="ARBA00004479"/>
    </source>
</evidence>